<proteinExistence type="predicted"/>
<dbReference type="InterPro" id="IPR006827">
    <property type="entry name" value="Lant_deHydtase_N"/>
</dbReference>
<organism evidence="2 3">
    <name type="scientific">Nocardia pseudobrasiliensis</name>
    <dbReference type="NCBI Taxonomy" id="45979"/>
    <lineage>
        <taxon>Bacteria</taxon>
        <taxon>Bacillati</taxon>
        <taxon>Actinomycetota</taxon>
        <taxon>Actinomycetes</taxon>
        <taxon>Mycobacteriales</taxon>
        <taxon>Nocardiaceae</taxon>
        <taxon>Nocardia</taxon>
    </lineage>
</organism>
<feature type="domain" description="Lantibiotic dehydratase N-terminal" evidence="1">
    <location>
        <begin position="652"/>
        <end position="795"/>
    </location>
</feature>
<gene>
    <name evidence="2" type="ORF">DFR76_104219</name>
</gene>
<reference evidence="2 3" key="1">
    <citation type="submission" date="2018-07" db="EMBL/GenBank/DDBJ databases">
        <title>Genomic Encyclopedia of Type Strains, Phase IV (KMG-IV): sequencing the most valuable type-strain genomes for metagenomic binning, comparative biology and taxonomic classification.</title>
        <authorList>
            <person name="Goeker M."/>
        </authorList>
    </citation>
    <scope>NUCLEOTIDE SEQUENCE [LARGE SCALE GENOMIC DNA]</scope>
    <source>
        <strain evidence="2 3">DSM 44290</strain>
    </source>
</reference>
<dbReference type="AlphaFoldDB" id="A0A370I6X0"/>
<dbReference type="Pfam" id="PF04738">
    <property type="entry name" value="Lant_dehydr_N"/>
    <property type="match status" value="2"/>
</dbReference>
<dbReference type="RefSeq" id="WP_067999477.1">
    <property type="nucleotide sequence ID" value="NZ_QQBC01000004.1"/>
</dbReference>
<dbReference type="EMBL" id="QQBC01000004">
    <property type="protein sequence ID" value="RDI66473.1"/>
    <property type="molecule type" value="Genomic_DNA"/>
</dbReference>
<accession>A0A370I6X0</accession>
<dbReference type="Proteomes" id="UP000254869">
    <property type="component" value="Unassembled WGS sequence"/>
</dbReference>
<evidence type="ECO:0000313" key="3">
    <source>
        <dbReference type="Proteomes" id="UP000254869"/>
    </source>
</evidence>
<comment type="caution">
    <text evidence="2">The sequence shown here is derived from an EMBL/GenBank/DDBJ whole genome shotgun (WGS) entry which is preliminary data.</text>
</comment>
<evidence type="ECO:0000313" key="2">
    <source>
        <dbReference type="EMBL" id="RDI66473.1"/>
    </source>
</evidence>
<name>A0A370I6X0_9NOCA</name>
<sequence>MSVKLPSGAHLTAPLVIRIAGLPSSRLHRLRFESTAAQVDAVVLLTDWLGREGEQISEALYPVVGHLTGSRKARVVGLRRTIFQCRLPSPREWDGDTTACLPDPLVERIEYWLSERRRLDELRAALPATLAAEARDTLEALRACVDDPMFLRALSQSSPALFDELAKWLAGGRAPKQRVVLQLVRYLSRAVAKTSPYSTYTVSGFGGWSHDGPAVVFTAGRPAVSGRTELNGLVVQQIIRNLCQRPPLSDALAIRLNPSLTRVDGTVLFLGPPPDESLMMVPENDLVRRCLDAFDDHMSLPTPVFRDHLARGCADPADAWRQLRELLRAGLVEQLLPVPDLCPDPLRALADWLGRYGGESADIAALAARVDADIRAPRPIDDIAGHRDYRGALFDRLRTLGARAGVAVEDAKSIVCDNAVFDDPVVEARCDAWRPALADLDVVRSLLPVLDPAVPLRLILAAFFEQRWPSGNTVPLLVFHRAVAQALAAARGGGDPLAREMRAVIGVQASPIPILATSSVPRVRALGAIQTDIRAAFRLSPSDANVHGARAEEIERLLSGLPAWAARSPSSIGCYVQLISDADPVRLVINAVHGGHGRSRARVQAVAGQQAPGDTPIGLIAHSDITLAELGGLFGFTPNNREPSVVREIDYPFTVSRRPESERIPLGDLVVRLDGETGLLTLARQSGEPVHPLHLGMLADGLLPPAARLLIQTFGESYYIHPSQPVLIAPEEMVIPAGVLRRPRLELGRVVLQRARWVVPEALIPVRPAGMSDSDYLIEIVGWLRAHGIPSTCFVRKWSNGLRNTADRITEWVADSSRKPVYVDFANFYLTSIFERMMRAPGPVVIFEEALPEVGDSPGPDRADPAVVEFLIELSGQEITYGN</sequence>
<feature type="domain" description="Lantibiotic dehydratase N-terminal" evidence="1">
    <location>
        <begin position="147"/>
        <end position="408"/>
    </location>
</feature>
<evidence type="ECO:0000259" key="1">
    <source>
        <dbReference type="Pfam" id="PF04738"/>
    </source>
</evidence>
<keyword evidence="3" id="KW-1185">Reference proteome</keyword>
<dbReference type="STRING" id="1210086.GCA_001613105_03832"/>
<protein>
    <submittedName>
        <fullName evidence="2">Lantibiotic biosynthesis dehydratase-like protein</fullName>
    </submittedName>
</protein>